<reference evidence="2" key="1">
    <citation type="submission" date="2020-02" db="EMBL/GenBank/DDBJ databases">
        <authorList>
            <person name="Meier V. D."/>
        </authorList>
    </citation>
    <scope>NUCLEOTIDE SEQUENCE</scope>
    <source>
        <strain evidence="2">AVDCRST_MAG58</strain>
    </source>
</reference>
<accession>A0A6J4RC60</accession>
<dbReference type="EC" id="1.1.1.47" evidence="2"/>
<evidence type="ECO:0000256" key="1">
    <source>
        <dbReference type="SAM" id="MobiDB-lite"/>
    </source>
</evidence>
<feature type="non-terminal residue" evidence="2">
    <location>
        <position position="1"/>
    </location>
</feature>
<feature type="non-terminal residue" evidence="2">
    <location>
        <position position="127"/>
    </location>
</feature>
<dbReference type="AlphaFoldDB" id="A0A6J4RC60"/>
<protein>
    <submittedName>
        <fullName evidence="2">Glucose 1-dehydrogenase</fullName>
        <ecNumber evidence="2">1.1.1.47</ecNumber>
    </submittedName>
</protein>
<feature type="region of interest" description="Disordered" evidence="1">
    <location>
        <begin position="30"/>
        <end position="92"/>
    </location>
</feature>
<evidence type="ECO:0000313" key="2">
    <source>
        <dbReference type="EMBL" id="CAA9461640.1"/>
    </source>
</evidence>
<keyword evidence="2" id="KW-0560">Oxidoreductase</keyword>
<feature type="compositionally biased region" description="Basic residues" evidence="1">
    <location>
        <begin position="40"/>
        <end position="62"/>
    </location>
</feature>
<gene>
    <name evidence="2" type="ORF">AVDCRST_MAG58-2719</name>
</gene>
<organism evidence="2">
    <name type="scientific">uncultured Rubrobacteraceae bacterium</name>
    <dbReference type="NCBI Taxonomy" id="349277"/>
    <lineage>
        <taxon>Bacteria</taxon>
        <taxon>Bacillati</taxon>
        <taxon>Actinomycetota</taxon>
        <taxon>Rubrobacteria</taxon>
        <taxon>Rubrobacterales</taxon>
        <taxon>Rubrobacteraceae</taxon>
        <taxon>environmental samples</taxon>
    </lineage>
</organism>
<feature type="compositionally biased region" description="Basic and acidic residues" evidence="1">
    <location>
        <begin position="63"/>
        <end position="90"/>
    </location>
</feature>
<dbReference type="EMBL" id="CADCVF010000054">
    <property type="protein sequence ID" value="CAA9461640.1"/>
    <property type="molecule type" value="Genomic_DNA"/>
</dbReference>
<name>A0A6J4RC60_9ACTN</name>
<sequence length="127" mass="15451">GLPERRGPHYQRVLGARRLAHADQLSLLRSQRWRQDADAHHRRRTGPARHHRKQHRPRRHRDPYKQEPRRTPRTEEGVALRDSPRQDRAARRCRIHGRLPGLRRFRLLHWKHILRGRWHDPPGREPV</sequence>
<proteinExistence type="predicted"/>
<dbReference type="GO" id="GO:0047936">
    <property type="term" value="F:glucose 1-dehydrogenase [NAD(P)+] activity"/>
    <property type="evidence" value="ECO:0007669"/>
    <property type="project" value="UniProtKB-EC"/>
</dbReference>